<evidence type="ECO:0000313" key="2">
    <source>
        <dbReference type="EMBL" id="SEK56194.1"/>
    </source>
</evidence>
<dbReference type="Proteomes" id="UP000183015">
    <property type="component" value="Unassembled WGS sequence"/>
</dbReference>
<dbReference type="STRING" id="235985.SAMN05414137_102452"/>
<dbReference type="OrthoDB" id="7838374at2"/>
<dbReference type="Pfam" id="PF03756">
    <property type="entry name" value="AfsA"/>
    <property type="match status" value="2"/>
</dbReference>
<reference evidence="3" key="1">
    <citation type="submission" date="2016-10" db="EMBL/GenBank/DDBJ databases">
        <authorList>
            <person name="Varghese N."/>
        </authorList>
    </citation>
    <scope>NUCLEOTIDE SEQUENCE [LARGE SCALE GENOMIC DNA]</scope>
    <source>
        <strain evidence="3">DSM 45096 / BCRC 16803 / CGMCC 4.1857 / CIP 109030 / JCM 12277 / KCTC 19219 / NBRC 100920 / 33214</strain>
    </source>
</reference>
<dbReference type="eggNOG" id="ENOG50342GA">
    <property type="taxonomic scope" value="Bacteria"/>
</dbReference>
<feature type="domain" description="A-factor biosynthesis hotdog" evidence="1">
    <location>
        <begin position="27"/>
        <end position="61"/>
    </location>
</feature>
<evidence type="ECO:0000259" key="1">
    <source>
        <dbReference type="Pfam" id="PF03756"/>
    </source>
</evidence>
<organism evidence="2 3">
    <name type="scientific">Streptacidiphilus jiangxiensis</name>
    <dbReference type="NCBI Taxonomy" id="235985"/>
    <lineage>
        <taxon>Bacteria</taxon>
        <taxon>Bacillati</taxon>
        <taxon>Actinomycetota</taxon>
        <taxon>Actinomycetes</taxon>
        <taxon>Kitasatosporales</taxon>
        <taxon>Streptomycetaceae</taxon>
        <taxon>Streptacidiphilus</taxon>
    </lineage>
</organism>
<dbReference type="EMBL" id="FOAZ01000002">
    <property type="protein sequence ID" value="SEK56194.1"/>
    <property type="molecule type" value="Genomic_DNA"/>
</dbReference>
<dbReference type="AlphaFoldDB" id="A0A1H7I1E1"/>
<keyword evidence="3" id="KW-1185">Reference proteome</keyword>
<dbReference type="InterPro" id="IPR005509">
    <property type="entry name" value="AfsA_hotdog_dom"/>
</dbReference>
<proteinExistence type="predicted"/>
<sequence length="296" mass="31958">MTQAALMSRILDVDKRSPLGPVRPLHDRDGWLADLSVDQTDPFFFDHPLDHVPGMLLVCAMADLVVVGADIPAAGRVKAAMTFRAMAELSPELELCVGQIEDERRTVRIAQESTLVADGWVAFSSADKPVWPKRLAGSGHPPAQASLVHRMRPENVMIGDPVVADDQVTAAVVSPAEGHALSGRRPGVHRTEAVVEAGRQLSTWLPHRMGGWSLDTQMLWCGVTLDLPVGMPRSLPLTLRWQTAPIPADRAKFRFDVIAGGDGVGDKGSVVGSLIYASTVMRPEAYARLRANRSAG</sequence>
<protein>
    <submittedName>
        <fullName evidence="2">A-factor biosynthesis hotdog domain-containing protein</fullName>
    </submittedName>
</protein>
<accession>A0A1H7I1E1</accession>
<gene>
    <name evidence="2" type="ORF">SAMN05414137_102452</name>
</gene>
<evidence type="ECO:0000313" key="3">
    <source>
        <dbReference type="Proteomes" id="UP000183015"/>
    </source>
</evidence>
<feature type="domain" description="A-factor biosynthesis hotdog" evidence="1">
    <location>
        <begin position="147"/>
        <end position="226"/>
    </location>
</feature>
<name>A0A1H7I1E1_STRJI</name>